<gene>
    <name evidence="2" type="ORF">BINO364_LOCUS4682</name>
</gene>
<accession>A0A8J9Y5J6</accession>
<proteinExistence type="predicted"/>
<sequence length="185" mass="20780">MKIIYNFIFLVLFLMSTLSAERNGNDKKVLSRRKRYVAFPEGSSFSCAGCMTVGVIGQPAPSSAPGTFTFGLNWGIAYELPNNTETASFYHRKKKPIAQRRNRRELYEKLEIIMDNLPMTKVLPSEPLEHSLYDSAHRLGVLLNSCDNFKCPLSLVDLAKGYYNAPAPKIDTTKNPWALFSSSFG</sequence>
<dbReference type="PANTHER" id="PTHR21398:SF7">
    <property type="entry name" value="LP19941P"/>
    <property type="match status" value="1"/>
</dbReference>
<dbReference type="AlphaFoldDB" id="A0A8J9Y5J6"/>
<keyword evidence="3" id="KW-1185">Reference proteome</keyword>
<reference evidence="2" key="1">
    <citation type="submission" date="2021-12" db="EMBL/GenBank/DDBJ databases">
        <authorList>
            <person name="Martin H S."/>
        </authorList>
    </citation>
    <scope>NUCLEOTIDE SEQUENCE</scope>
</reference>
<organism evidence="2 3">
    <name type="scientific">Brenthis ino</name>
    <name type="common">lesser marbled fritillary</name>
    <dbReference type="NCBI Taxonomy" id="405034"/>
    <lineage>
        <taxon>Eukaryota</taxon>
        <taxon>Metazoa</taxon>
        <taxon>Ecdysozoa</taxon>
        <taxon>Arthropoda</taxon>
        <taxon>Hexapoda</taxon>
        <taxon>Insecta</taxon>
        <taxon>Pterygota</taxon>
        <taxon>Neoptera</taxon>
        <taxon>Endopterygota</taxon>
        <taxon>Lepidoptera</taxon>
        <taxon>Glossata</taxon>
        <taxon>Ditrysia</taxon>
        <taxon>Papilionoidea</taxon>
        <taxon>Nymphalidae</taxon>
        <taxon>Heliconiinae</taxon>
        <taxon>Argynnini</taxon>
        <taxon>Brenthis</taxon>
    </lineage>
</organism>
<dbReference type="EMBL" id="OV170232">
    <property type="protein sequence ID" value="CAH0718154.1"/>
    <property type="molecule type" value="Genomic_DNA"/>
</dbReference>
<feature type="signal peptide" evidence="1">
    <location>
        <begin position="1"/>
        <end position="20"/>
    </location>
</feature>
<evidence type="ECO:0000313" key="2">
    <source>
        <dbReference type="EMBL" id="CAH0718154.1"/>
    </source>
</evidence>
<dbReference type="OrthoDB" id="8185446at2759"/>
<evidence type="ECO:0000256" key="1">
    <source>
        <dbReference type="SAM" id="SignalP"/>
    </source>
</evidence>
<feature type="non-terminal residue" evidence="2">
    <location>
        <position position="185"/>
    </location>
</feature>
<name>A0A8J9Y5J6_9NEOP</name>
<dbReference type="Proteomes" id="UP000838878">
    <property type="component" value="Chromosome 12"/>
</dbReference>
<dbReference type="PANTHER" id="PTHR21398">
    <property type="entry name" value="AGAP007094-PA"/>
    <property type="match status" value="1"/>
</dbReference>
<keyword evidence="1" id="KW-0732">Signal</keyword>
<evidence type="ECO:0000313" key="3">
    <source>
        <dbReference type="Proteomes" id="UP000838878"/>
    </source>
</evidence>
<feature type="chain" id="PRO_5035467403" evidence="1">
    <location>
        <begin position="21"/>
        <end position="185"/>
    </location>
</feature>
<protein>
    <submittedName>
        <fullName evidence="2">Uncharacterized protein</fullName>
    </submittedName>
</protein>